<keyword evidence="1" id="KW-0175">Coiled coil</keyword>
<dbReference type="EMBL" id="JAUUTW010000022">
    <property type="protein sequence ID" value="MDP1453105.1"/>
    <property type="molecule type" value="Genomic_DNA"/>
</dbReference>
<reference evidence="2" key="1">
    <citation type="submission" date="2023-07" db="EMBL/GenBank/DDBJ databases">
        <title>Murine gut Bacillus species.</title>
        <authorList>
            <person name="Gutman E."/>
            <person name="Hashuel R."/>
            <person name="Litvak Y."/>
        </authorList>
    </citation>
    <scope>NUCLEOTIDE SEQUENCE</scope>
    <source>
        <strain evidence="2">RU293</strain>
    </source>
</reference>
<gene>
    <name evidence="2" type="ORF">Q8G36_19175</name>
</gene>
<dbReference type="AlphaFoldDB" id="A0AA90SXD3"/>
<feature type="coiled-coil region" evidence="1">
    <location>
        <begin position="154"/>
        <end position="181"/>
    </location>
</feature>
<evidence type="ECO:0000256" key="1">
    <source>
        <dbReference type="SAM" id="Coils"/>
    </source>
</evidence>
<dbReference type="Proteomes" id="UP001178275">
    <property type="component" value="Unassembled WGS sequence"/>
</dbReference>
<name>A0AA90SXD3_9BACI</name>
<evidence type="ECO:0000313" key="2">
    <source>
        <dbReference type="EMBL" id="MDP1453105.1"/>
    </source>
</evidence>
<sequence length="210" mass="24547">MSDYRKKMFRGAKIEDCILDFIDMEKELSRTLETADEQERQLLLGMSKAYRLIVNRLVREFDYFKGGDMVNTKVKDLISSLKRRASEAKEQSKNNVLDLVNGMYYDDIPEEAKEEIAKVPQGLQRGLFEGMALGYEKIVIDLELLLESTDNDKIAHIEKNLAKYKKMAEMLKNKFKEDEIDFRSGYLQGEMSAYQMIREEIQVVFRTELI</sequence>
<proteinExistence type="predicted"/>
<comment type="caution">
    <text evidence="2">The sequence shown here is derived from an EMBL/GenBank/DDBJ whole genome shotgun (WGS) entry which is preliminary data.</text>
</comment>
<accession>A0AA90SXD3</accession>
<dbReference type="RefSeq" id="WP_305161779.1">
    <property type="nucleotide sequence ID" value="NZ_JAUUTW010000022.1"/>
</dbReference>
<evidence type="ECO:0000313" key="3">
    <source>
        <dbReference type="Proteomes" id="UP001178275"/>
    </source>
</evidence>
<protein>
    <submittedName>
        <fullName evidence="2">Uncharacterized protein</fullName>
    </submittedName>
</protein>
<organism evidence="2 3">
    <name type="scientific">Peribacillus frigoritolerans</name>
    <dbReference type="NCBI Taxonomy" id="450367"/>
    <lineage>
        <taxon>Bacteria</taxon>
        <taxon>Bacillati</taxon>
        <taxon>Bacillota</taxon>
        <taxon>Bacilli</taxon>
        <taxon>Bacillales</taxon>
        <taxon>Bacillaceae</taxon>
        <taxon>Peribacillus</taxon>
    </lineage>
</organism>